<dbReference type="Pfam" id="PF13340">
    <property type="entry name" value="DUF4096"/>
    <property type="match status" value="1"/>
</dbReference>
<feature type="domain" description="Insertion element IS402-like" evidence="1">
    <location>
        <begin position="1"/>
        <end position="37"/>
    </location>
</feature>
<dbReference type="AlphaFoldDB" id="A0AA44DAB5"/>
<organism evidence="2 3">
    <name type="scientific">Streptomyces somaliensis (strain ATCC 33201 / DSM 40738 / JCM 12659 / KCTC 9044 / NCTC 11332 / NRRL B-12077 / IP 733)</name>
    <dbReference type="NCBI Taxonomy" id="1134445"/>
    <lineage>
        <taxon>Bacteria</taxon>
        <taxon>Bacillati</taxon>
        <taxon>Actinomycetota</taxon>
        <taxon>Actinomycetes</taxon>
        <taxon>Kitasatosporales</taxon>
        <taxon>Streptomycetaceae</taxon>
        <taxon>Streptomyces</taxon>
    </lineage>
</organism>
<dbReference type="PANTHER" id="PTHR46637:SF1">
    <property type="entry name" value="BLL5188 PROTEIN"/>
    <property type="match status" value="1"/>
</dbReference>
<evidence type="ECO:0000259" key="1">
    <source>
        <dbReference type="Pfam" id="PF13340"/>
    </source>
</evidence>
<proteinExistence type="predicted"/>
<accession>A0AA44DAB5</accession>
<dbReference type="Proteomes" id="UP000570003">
    <property type="component" value="Unassembled WGS sequence"/>
</dbReference>
<protein>
    <submittedName>
        <fullName evidence="2">Transposase</fullName>
    </submittedName>
</protein>
<name>A0AA44DAB5_STRE0</name>
<dbReference type="InterPro" id="IPR025161">
    <property type="entry name" value="IS402-like_dom"/>
</dbReference>
<gene>
    <name evidence="2" type="ORF">HGA06_00435</name>
</gene>
<evidence type="ECO:0000313" key="2">
    <source>
        <dbReference type="EMBL" id="NKY12686.1"/>
    </source>
</evidence>
<dbReference type="InterPro" id="IPR052909">
    <property type="entry name" value="Transposase_6_like"/>
</dbReference>
<comment type="caution">
    <text evidence="2">The sequence shown here is derived from an EMBL/GenBank/DDBJ whole genome shotgun (WGS) entry which is preliminary data.</text>
</comment>
<evidence type="ECO:0000313" key="3">
    <source>
        <dbReference type="Proteomes" id="UP000570003"/>
    </source>
</evidence>
<sequence length="84" mass="9724">MRTGARWRDLPERFRPGKTVDERHRLWPAEGTWERLHRQVQAEIDASGRSTGTFRSTSLPRGRISVPPALALNCRRHPPQRGSR</sequence>
<reference evidence="2 3" key="1">
    <citation type="submission" date="2020-04" db="EMBL/GenBank/DDBJ databases">
        <title>MicrobeNet Type strains.</title>
        <authorList>
            <person name="Nicholson A.C."/>
        </authorList>
    </citation>
    <scope>NUCLEOTIDE SEQUENCE [LARGE SCALE GENOMIC DNA]</scope>
    <source>
        <strain evidence="2 3">DSM 40738</strain>
    </source>
</reference>
<keyword evidence="3" id="KW-1185">Reference proteome</keyword>
<dbReference type="PANTHER" id="PTHR46637">
    <property type="entry name" value="TIS1421-TRANSPOSASE PROTEIN A"/>
    <property type="match status" value="1"/>
</dbReference>
<dbReference type="EMBL" id="JAAXOU010000002">
    <property type="protein sequence ID" value="NKY12686.1"/>
    <property type="molecule type" value="Genomic_DNA"/>
</dbReference>